<evidence type="ECO:0000313" key="2">
    <source>
        <dbReference type="Proteomes" id="UP000245119"/>
    </source>
</evidence>
<dbReference type="Proteomes" id="UP000245119">
    <property type="component" value="Linkage Group LG2"/>
</dbReference>
<sequence length="252" mass="27045">MVSVADTGDNLVLMGVDATYCVVDEVNTTASALHDVFLQEAISSASNGDVQVQQYFQAETCTQKSILSSNGPSRMKSCKQKNCVYDFENEATTTNSKDDKQIPKHLLAMVPKTEPVFEPSLLRAALLGSPKSFQEPGVPGKLLFCMGSSKPSEFEYKSLSSPKDYFCEETSKSAENGSKDFVKLELLPSNDALDTSMPSMGTDCVDHSQSAEERVKVALLGSQASSLLELAPVPIFSAQGGVASLLRLLGLP</sequence>
<dbReference type="OrthoDB" id="6225450at2759"/>
<dbReference type="EMBL" id="PZQS01000002">
    <property type="protein sequence ID" value="PVD36169.1"/>
    <property type="molecule type" value="Genomic_DNA"/>
</dbReference>
<comment type="caution">
    <text evidence="1">The sequence shown here is derived from an EMBL/GenBank/DDBJ whole genome shotgun (WGS) entry which is preliminary data.</text>
</comment>
<reference evidence="1 2" key="1">
    <citation type="submission" date="2018-04" db="EMBL/GenBank/DDBJ databases">
        <title>The genome of golden apple snail Pomacea canaliculata provides insight into stress tolerance and invasive adaptation.</title>
        <authorList>
            <person name="Liu C."/>
            <person name="Liu B."/>
            <person name="Ren Y."/>
            <person name="Zhang Y."/>
            <person name="Wang H."/>
            <person name="Li S."/>
            <person name="Jiang F."/>
            <person name="Yin L."/>
            <person name="Zhang G."/>
            <person name="Qian W."/>
            <person name="Fan W."/>
        </authorList>
    </citation>
    <scope>NUCLEOTIDE SEQUENCE [LARGE SCALE GENOMIC DNA]</scope>
    <source>
        <strain evidence="1">SZHN2017</strain>
        <tissue evidence="1">Muscle</tissue>
    </source>
</reference>
<dbReference type="AlphaFoldDB" id="A0A2T7PRX3"/>
<organism evidence="1 2">
    <name type="scientific">Pomacea canaliculata</name>
    <name type="common">Golden apple snail</name>
    <dbReference type="NCBI Taxonomy" id="400727"/>
    <lineage>
        <taxon>Eukaryota</taxon>
        <taxon>Metazoa</taxon>
        <taxon>Spiralia</taxon>
        <taxon>Lophotrochozoa</taxon>
        <taxon>Mollusca</taxon>
        <taxon>Gastropoda</taxon>
        <taxon>Caenogastropoda</taxon>
        <taxon>Architaenioglossa</taxon>
        <taxon>Ampullarioidea</taxon>
        <taxon>Ampullariidae</taxon>
        <taxon>Pomacea</taxon>
    </lineage>
</organism>
<protein>
    <submittedName>
        <fullName evidence="1">Uncharacterized protein</fullName>
    </submittedName>
</protein>
<name>A0A2T7PRX3_POMCA</name>
<proteinExistence type="predicted"/>
<evidence type="ECO:0000313" key="1">
    <source>
        <dbReference type="EMBL" id="PVD36169.1"/>
    </source>
</evidence>
<keyword evidence="2" id="KW-1185">Reference proteome</keyword>
<accession>A0A2T7PRX3</accession>
<gene>
    <name evidence="1" type="ORF">C0Q70_03144</name>
</gene>